<evidence type="ECO:0000313" key="8">
    <source>
        <dbReference type="EMBL" id="KWZ78571.1"/>
    </source>
</evidence>
<name>A0A133KG74_9FIRM</name>
<dbReference type="InterPro" id="IPR017583">
    <property type="entry name" value="Tagatose/fructose_Pkinase"/>
</dbReference>
<evidence type="ECO:0000313" key="9">
    <source>
        <dbReference type="Proteomes" id="UP000070383"/>
    </source>
</evidence>
<dbReference type="PANTHER" id="PTHR46566:SF1">
    <property type="entry name" value="1-PHOSPHOFRUCTOKINASE"/>
    <property type="match status" value="1"/>
</dbReference>
<reference evidence="9" key="1">
    <citation type="submission" date="2016-01" db="EMBL/GenBank/DDBJ databases">
        <authorList>
            <person name="Mitreva M."/>
            <person name="Pepin K.H."/>
            <person name="Mihindukulasuriya K.A."/>
            <person name="Fulton R."/>
            <person name="Fronick C."/>
            <person name="O'Laughlin M."/>
            <person name="Miner T."/>
            <person name="Herter B."/>
            <person name="Rosa B.A."/>
            <person name="Cordes M."/>
            <person name="Tomlinson C."/>
            <person name="Wollam A."/>
            <person name="Palsikar V.B."/>
            <person name="Mardis E.R."/>
            <person name="Wilson R.K."/>
        </authorList>
    </citation>
    <scope>NUCLEOTIDE SEQUENCE [LARGE SCALE GENOMIC DNA]</scope>
    <source>
        <strain evidence="9">MJR8151</strain>
    </source>
</reference>
<evidence type="ECO:0000256" key="3">
    <source>
        <dbReference type="ARBA" id="ARBA00022741"/>
    </source>
</evidence>
<dbReference type="EMBL" id="LRPM01000022">
    <property type="protein sequence ID" value="KWZ78571.1"/>
    <property type="molecule type" value="Genomic_DNA"/>
</dbReference>
<dbReference type="NCBIfam" id="TIGR03168">
    <property type="entry name" value="1-PFK"/>
    <property type="match status" value="1"/>
</dbReference>
<keyword evidence="3 6" id="KW-0547">Nucleotide-binding</keyword>
<feature type="domain" description="Carbohydrate kinase PfkB" evidence="7">
    <location>
        <begin position="18"/>
        <end position="286"/>
    </location>
</feature>
<dbReference type="Pfam" id="PF00294">
    <property type="entry name" value="PfkB"/>
    <property type="match status" value="1"/>
</dbReference>
<proteinExistence type="inferred from homology"/>
<evidence type="ECO:0000256" key="5">
    <source>
        <dbReference type="ARBA" id="ARBA00022840"/>
    </source>
</evidence>
<comment type="pathway">
    <text evidence="6">Carbohydrate metabolism; D-tagatose 6-phosphate degradation; D-glyceraldehyde 3-phosphate and glycerone phosphate from D-tagatose 6-phosphate: step 1/2.</text>
</comment>
<dbReference type="PIRSF" id="PIRSF000535">
    <property type="entry name" value="1PFK/6PFK/LacC"/>
    <property type="match status" value="1"/>
</dbReference>
<dbReference type="CDD" id="cd01164">
    <property type="entry name" value="FruK_PfkB_like"/>
    <property type="match status" value="1"/>
</dbReference>
<dbReference type="Gene3D" id="3.40.1190.20">
    <property type="match status" value="1"/>
</dbReference>
<dbReference type="AlphaFoldDB" id="A0A133KG74"/>
<dbReference type="UniPathway" id="UPA00704">
    <property type="reaction ID" value="UER00715"/>
</dbReference>
<keyword evidence="4 8" id="KW-0418">Kinase</keyword>
<comment type="similarity">
    <text evidence="6">Belongs to the carbohydrate kinase PfkB family. LacC subfamily.</text>
</comment>
<dbReference type="GO" id="GO:0008443">
    <property type="term" value="F:phosphofructokinase activity"/>
    <property type="evidence" value="ECO:0007669"/>
    <property type="project" value="TreeGrafter"/>
</dbReference>
<keyword evidence="9" id="KW-1185">Reference proteome</keyword>
<accession>A0A133KG74</accession>
<gene>
    <name evidence="8" type="ORF">HMPREF3200_00582</name>
</gene>
<evidence type="ECO:0000256" key="4">
    <source>
        <dbReference type="ARBA" id="ARBA00022777"/>
    </source>
</evidence>
<evidence type="ECO:0000259" key="7">
    <source>
        <dbReference type="Pfam" id="PF00294"/>
    </source>
</evidence>
<dbReference type="PATRIC" id="fig|33036.3.peg.581"/>
<dbReference type="GO" id="GO:0005829">
    <property type="term" value="C:cytosol"/>
    <property type="evidence" value="ECO:0007669"/>
    <property type="project" value="TreeGrafter"/>
</dbReference>
<dbReference type="GO" id="GO:2001059">
    <property type="term" value="P:D-tagatose 6-phosphate catabolic process"/>
    <property type="evidence" value="ECO:0007669"/>
    <property type="project" value="UniProtKB-UniPathway"/>
</dbReference>
<dbReference type="GO" id="GO:0005524">
    <property type="term" value="F:ATP binding"/>
    <property type="evidence" value="ECO:0007669"/>
    <property type="project" value="UniProtKB-KW"/>
</dbReference>
<sequence>MIYTVTLNPSIDLFVELKHLNLGQENDILSERSVPGGKAINVSRILSSLRIPTIATGFVGGFQGEFITDWLTRENIRTNFVKMDNHNRTNIKLFENNEETMINFPGPTIKSNEVDELVYFLSRAREGDTIIFGGSVPPMEDGLDNDIYTRLVSVATANGADFIADVPARYLLDIVKEKPLLVKPNGEDIEEIFNVRIEDKMDYIPYGKKLINMGAKYVIISYGANGSMFFVGDDVYESTPIDDGQKIINTVACRDAMIAGFLGTIVRDGDPIESYRVSVASAAATARVLDLPSREEIIRSLDFVNVDKIN</sequence>
<dbReference type="OrthoDB" id="9801219at2"/>
<dbReference type="EC" id="2.7.1.144" evidence="6"/>
<evidence type="ECO:0000256" key="6">
    <source>
        <dbReference type="PIRNR" id="PIRNR000535"/>
    </source>
</evidence>
<dbReference type="SUPFAM" id="SSF53613">
    <property type="entry name" value="Ribokinase-like"/>
    <property type="match status" value="1"/>
</dbReference>
<comment type="caution">
    <text evidence="8">The sequence shown here is derived from an EMBL/GenBank/DDBJ whole genome shotgun (WGS) entry which is preliminary data.</text>
</comment>
<dbReference type="PANTHER" id="PTHR46566">
    <property type="entry name" value="1-PHOSPHOFRUCTOKINASE-RELATED"/>
    <property type="match status" value="1"/>
</dbReference>
<evidence type="ECO:0000256" key="2">
    <source>
        <dbReference type="ARBA" id="ARBA00022679"/>
    </source>
</evidence>
<dbReference type="RefSeq" id="WP_060929128.1">
    <property type="nucleotide sequence ID" value="NZ_KQ955265.1"/>
</dbReference>
<dbReference type="GO" id="GO:0009024">
    <property type="term" value="F:tagatose-6-phosphate kinase activity"/>
    <property type="evidence" value="ECO:0007669"/>
    <property type="project" value="UniProtKB-EC"/>
</dbReference>
<keyword evidence="2 6" id="KW-0808">Transferase</keyword>
<organism evidence="8 9">
    <name type="scientific">Anaerococcus tetradius</name>
    <dbReference type="NCBI Taxonomy" id="33036"/>
    <lineage>
        <taxon>Bacteria</taxon>
        <taxon>Bacillati</taxon>
        <taxon>Bacillota</taxon>
        <taxon>Tissierellia</taxon>
        <taxon>Tissierellales</taxon>
        <taxon>Peptoniphilaceae</taxon>
        <taxon>Anaerococcus</taxon>
    </lineage>
</organism>
<dbReference type="STRING" id="33036.HMPREF3200_00582"/>
<dbReference type="InterPro" id="IPR011611">
    <property type="entry name" value="PfkB_dom"/>
</dbReference>
<protein>
    <recommendedName>
        <fullName evidence="6">Tagatose-6-phosphate kinase</fullName>
        <ecNumber evidence="6">2.7.1.144</ecNumber>
    </recommendedName>
</protein>
<dbReference type="Proteomes" id="UP000070383">
    <property type="component" value="Unassembled WGS sequence"/>
</dbReference>
<dbReference type="InterPro" id="IPR029056">
    <property type="entry name" value="Ribokinase-like"/>
</dbReference>
<comment type="similarity">
    <text evidence="1">Belongs to the carbohydrate kinase pfkB family.</text>
</comment>
<keyword evidence="6" id="KW-0423">Lactose metabolism</keyword>
<comment type="catalytic activity">
    <reaction evidence="6">
        <text>D-tagatofuranose 6-phosphate + ATP = D-tagatofuranose 1,6-bisphosphate + ADP + H(+)</text>
        <dbReference type="Rhea" id="RHEA:12420"/>
        <dbReference type="ChEBI" id="CHEBI:15378"/>
        <dbReference type="ChEBI" id="CHEBI:30616"/>
        <dbReference type="ChEBI" id="CHEBI:58694"/>
        <dbReference type="ChEBI" id="CHEBI:58695"/>
        <dbReference type="ChEBI" id="CHEBI:456216"/>
        <dbReference type="EC" id="2.7.1.144"/>
    </reaction>
</comment>
<evidence type="ECO:0000256" key="1">
    <source>
        <dbReference type="ARBA" id="ARBA00005380"/>
    </source>
</evidence>
<keyword evidence="5 6" id="KW-0067">ATP-binding</keyword>
<dbReference type="GO" id="GO:0005988">
    <property type="term" value="P:lactose metabolic process"/>
    <property type="evidence" value="ECO:0007669"/>
    <property type="project" value="UniProtKB-KW"/>
</dbReference>